<protein>
    <submittedName>
        <fullName evidence="2">Uncharacterized protein</fullName>
    </submittedName>
</protein>
<dbReference type="Proteomes" id="UP000184364">
    <property type="component" value="Unassembled WGS sequence"/>
</dbReference>
<dbReference type="AlphaFoldDB" id="A0A1M7G3Y3"/>
<feature type="chain" id="PRO_5013042646" evidence="1">
    <location>
        <begin position="22"/>
        <end position="177"/>
    </location>
</feature>
<organism evidence="2 3">
    <name type="scientific">Chryseobacterium polytrichastri</name>
    <dbReference type="NCBI Taxonomy" id="1302687"/>
    <lineage>
        <taxon>Bacteria</taxon>
        <taxon>Pseudomonadati</taxon>
        <taxon>Bacteroidota</taxon>
        <taxon>Flavobacteriia</taxon>
        <taxon>Flavobacteriales</taxon>
        <taxon>Weeksellaceae</taxon>
        <taxon>Chryseobacterium group</taxon>
        <taxon>Chryseobacterium</taxon>
    </lineage>
</organism>
<name>A0A1M7G3Y3_9FLAO</name>
<reference evidence="3" key="1">
    <citation type="submission" date="2016-11" db="EMBL/GenBank/DDBJ databases">
        <authorList>
            <person name="Varghese N."/>
            <person name="Submissions S."/>
        </authorList>
    </citation>
    <scope>NUCLEOTIDE SEQUENCE [LARGE SCALE GENOMIC DNA]</scope>
    <source>
        <strain evidence="3">DSM 26899</strain>
    </source>
</reference>
<sequence>MKKFLPILLLAFVSLFTYSCKDDNHVDSDTVSIMRDVTGSFTNANNYAFTQGINIASTDVVLVYKNVGNAWQLIPKMVYIPNSTGMPNNREFQYNFVFDSQNVQIRIDDQNFNLSTGLNSTEITQYLSNQTFRIVLVPANGSGQHAKQSAPVDYNDYNAVVQYYHLNDSNVPKTKAK</sequence>
<feature type="signal peptide" evidence="1">
    <location>
        <begin position="1"/>
        <end position="21"/>
    </location>
</feature>
<dbReference type="EMBL" id="FRAV01000034">
    <property type="protein sequence ID" value="SHM10657.1"/>
    <property type="molecule type" value="Genomic_DNA"/>
</dbReference>
<gene>
    <name evidence="2" type="ORF">SAMN05444267_103439</name>
</gene>
<dbReference type="PROSITE" id="PS51257">
    <property type="entry name" value="PROKAR_LIPOPROTEIN"/>
    <property type="match status" value="1"/>
</dbReference>
<dbReference type="STRING" id="1302687.SAMN05444267_103439"/>
<keyword evidence="1" id="KW-0732">Signal</keyword>
<evidence type="ECO:0000313" key="2">
    <source>
        <dbReference type="EMBL" id="SHM10657.1"/>
    </source>
</evidence>
<keyword evidence="3" id="KW-1185">Reference proteome</keyword>
<evidence type="ECO:0000313" key="3">
    <source>
        <dbReference type="Proteomes" id="UP000184364"/>
    </source>
</evidence>
<evidence type="ECO:0000256" key="1">
    <source>
        <dbReference type="SAM" id="SignalP"/>
    </source>
</evidence>
<proteinExistence type="predicted"/>
<accession>A0A1M7G3Y3</accession>